<dbReference type="Proteomes" id="UP000238479">
    <property type="component" value="Chromosome 2"/>
</dbReference>
<reference evidence="1 2" key="1">
    <citation type="journal article" date="2018" name="Nat. Genet.">
        <title>The Rosa genome provides new insights in the design of modern roses.</title>
        <authorList>
            <person name="Bendahmane M."/>
        </authorList>
    </citation>
    <scope>NUCLEOTIDE SEQUENCE [LARGE SCALE GENOMIC DNA]</scope>
    <source>
        <strain evidence="2">cv. Old Blush</strain>
    </source>
</reference>
<dbReference type="AlphaFoldDB" id="A0A2P6S6M0"/>
<proteinExistence type="predicted"/>
<organism evidence="1 2">
    <name type="scientific">Rosa chinensis</name>
    <name type="common">China rose</name>
    <dbReference type="NCBI Taxonomy" id="74649"/>
    <lineage>
        <taxon>Eukaryota</taxon>
        <taxon>Viridiplantae</taxon>
        <taxon>Streptophyta</taxon>
        <taxon>Embryophyta</taxon>
        <taxon>Tracheophyta</taxon>
        <taxon>Spermatophyta</taxon>
        <taxon>Magnoliopsida</taxon>
        <taxon>eudicotyledons</taxon>
        <taxon>Gunneridae</taxon>
        <taxon>Pentapetalae</taxon>
        <taxon>rosids</taxon>
        <taxon>fabids</taxon>
        <taxon>Rosales</taxon>
        <taxon>Rosaceae</taxon>
        <taxon>Rosoideae</taxon>
        <taxon>Rosoideae incertae sedis</taxon>
        <taxon>Rosa</taxon>
    </lineage>
</organism>
<dbReference type="Gramene" id="PRQ54332">
    <property type="protein sequence ID" value="PRQ54332"/>
    <property type="gene ID" value="RchiOBHm_Chr2g0176301"/>
</dbReference>
<name>A0A2P6S6M0_ROSCH</name>
<gene>
    <name evidence="1" type="ORF">RchiOBHm_Chr2g0176301</name>
</gene>
<evidence type="ECO:0000313" key="2">
    <source>
        <dbReference type="Proteomes" id="UP000238479"/>
    </source>
</evidence>
<sequence>MKATPIPNQGRRYQRRPTKATLRRRLLRGILLTDTALLRRVLRRTRATKAISTGVTLRRNTSSPVTTIITITRLRMMAASLS</sequence>
<comment type="caution">
    <text evidence="1">The sequence shown here is derived from an EMBL/GenBank/DDBJ whole genome shotgun (WGS) entry which is preliminary data.</text>
</comment>
<keyword evidence="2" id="KW-1185">Reference proteome</keyword>
<protein>
    <submittedName>
        <fullName evidence="1">Uncharacterized protein</fullName>
    </submittedName>
</protein>
<accession>A0A2P6S6M0</accession>
<evidence type="ECO:0000313" key="1">
    <source>
        <dbReference type="EMBL" id="PRQ54332.1"/>
    </source>
</evidence>
<dbReference type="EMBL" id="PDCK01000040">
    <property type="protein sequence ID" value="PRQ54332.1"/>
    <property type="molecule type" value="Genomic_DNA"/>
</dbReference>